<feature type="transmembrane region" description="Helical" evidence="1">
    <location>
        <begin position="62"/>
        <end position="79"/>
    </location>
</feature>
<keyword evidence="4" id="KW-1185">Reference proteome</keyword>
<evidence type="ECO:0008006" key="5">
    <source>
        <dbReference type="Google" id="ProtNLM"/>
    </source>
</evidence>
<proteinExistence type="predicted"/>
<keyword evidence="1" id="KW-0472">Membrane</keyword>
<protein>
    <recommendedName>
        <fullName evidence="5">Secreted protein with PEP-CTERM sorting signal</fullName>
    </recommendedName>
</protein>
<gene>
    <name evidence="3" type="ORF">DFR30_2840</name>
</gene>
<comment type="caution">
    <text evidence="3">The sequence shown here is derived from an EMBL/GenBank/DDBJ whole genome shotgun (WGS) entry which is preliminary data.</text>
</comment>
<evidence type="ECO:0000313" key="3">
    <source>
        <dbReference type="EMBL" id="TCK19527.1"/>
    </source>
</evidence>
<evidence type="ECO:0000256" key="1">
    <source>
        <dbReference type="SAM" id="Phobius"/>
    </source>
</evidence>
<accession>A0A4R1HC04</accession>
<feature type="chain" id="PRO_5020475821" description="Secreted protein with PEP-CTERM sorting signal" evidence="2">
    <location>
        <begin position="30"/>
        <end position="85"/>
    </location>
</feature>
<keyword evidence="1" id="KW-1133">Transmembrane helix</keyword>
<dbReference type="RefSeq" id="WP_132974266.1">
    <property type="nucleotide sequence ID" value="NZ_SMFX01000001.1"/>
</dbReference>
<organism evidence="3 4">
    <name type="scientific">Thiogranum longum</name>
    <dbReference type="NCBI Taxonomy" id="1537524"/>
    <lineage>
        <taxon>Bacteria</taxon>
        <taxon>Pseudomonadati</taxon>
        <taxon>Pseudomonadota</taxon>
        <taxon>Gammaproteobacteria</taxon>
        <taxon>Chromatiales</taxon>
        <taxon>Ectothiorhodospiraceae</taxon>
        <taxon>Thiogranum</taxon>
    </lineage>
</organism>
<name>A0A4R1HC04_9GAMM</name>
<evidence type="ECO:0000256" key="2">
    <source>
        <dbReference type="SAM" id="SignalP"/>
    </source>
</evidence>
<evidence type="ECO:0000313" key="4">
    <source>
        <dbReference type="Proteomes" id="UP000295707"/>
    </source>
</evidence>
<keyword evidence="1" id="KW-0812">Transmembrane</keyword>
<sequence>MKNRDFLRTAAVYLTLSLGMSAIPSIIQAEEAKTGEPILLAGVVLNGQKSVSAASAESGADAFSVYHVLAGGLLGLALVSRRRSA</sequence>
<keyword evidence="2" id="KW-0732">Signal</keyword>
<reference evidence="3 4" key="1">
    <citation type="submission" date="2019-03" db="EMBL/GenBank/DDBJ databases">
        <title>Genomic Encyclopedia of Type Strains, Phase IV (KMG-IV): sequencing the most valuable type-strain genomes for metagenomic binning, comparative biology and taxonomic classification.</title>
        <authorList>
            <person name="Goeker M."/>
        </authorList>
    </citation>
    <scope>NUCLEOTIDE SEQUENCE [LARGE SCALE GENOMIC DNA]</scope>
    <source>
        <strain evidence="3 4">DSM 19610</strain>
    </source>
</reference>
<dbReference type="Proteomes" id="UP000295707">
    <property type="component" value="Unassembled WGS sequence"/>
</dbReference>
<dbReference type="EMBL" id="SMFX01000001">
    <property type="protein sequence ID" value="TCK19527.1"/>
    <property type="molecule type" value="Genomic_DNA"/>
</dbReference>
<dbReference type="AlphaFoldDB" id="A0A4R1HC04"/>
<feature type="signal peptide" evidence="2">
    <location>
        <begin position="1"/>
        <end position="29"/>
    </location>
</feature>